<dbReference type="Proteomes" id="UP000053989">
    <property type="component" value="Unassembled WGS sequence"/>
</dbReference>
<reference evidence="1 2" key="1">
    <citation type="submission" date="2014-04" db="EMBL/GenBank/DDBJ databases">
        <authorList>
            <consortium name="DOE Joint Genome Institute"/>
            <person name="Kuo A."/>
            <person name="Kohler A."/>
            <person name="Nagy L.G."/>
            <person name="Floudas D."/>
            <person name="Copeland A."/>
            <person name="Barry K.W."/>
            <person name="Cichocki N."/>
            <person name="Veneault-Fourrey C."/>
            <person name="LaButti K."/>
            <person name="Lindquist E.A."/>
            <person name="Lipzen A."/>
            <person name="Lundell T."/>
            <person name="Morin E."/>
            <person name="Murat C."/>
            <person name="Sun H."/>
            <person name="Tunlid A."/>
            <person name="Henrissat B."/>
            <person name="Grigoriev I.V."/>
            <person name="Hibbett D.S."/>
            <person name="Martin F."/>
            <person name="Nordberg H.P."/>
            <person name="Cantor M.N."/>
            <person name="Hua S.X."/>
        </authorList>
    </citation>
    <scope>NUCLEOTIDE SEQUENCE [LARGE SCALE GENOMIC DNA]</scope>
    <source>
        <strain evidence="1 2">Foug A</strain>
    </source>
</reference>
<proteinExistence type="predicted"/>
<organism evidence="1 2">
    <name type="scientific">Scleroderma citrinum Foug A</name>
    <dbReference type="NCBI Taxonomy" id="1036808"/>
    <lineage>
        <taxon>Eukaryota</taxon>
        <taxon>Fungi</taxon>
        <taxon>Dikarya</taxon>
        <taxon>Basidiomycota</taxon>
        <taxon>Agaricomycotina</taxon>
        <taxon>Agaricomycetes</taxon>
        <taxon>Agaricomycetidae</taxon>
        <taxon>Boletales</taxon>
        <taxon>Sclerodermatineae</taxon>
        <taxon>Sclerodermataceae</taxon>
        <taxon>Scleroderma</taxon>
    </lineage>
</organism>
<evidence type="ECO:0000313" key="1">
    <source>
        <dbReference type="EMBL" id="KIM56104.1"/>
    </source>
</evidence>
<dbReference type="InParanoid" id="A0A0C3DIH0"/>
<sequence>MPITSIIDRLVDLLIERRLPRFCPLERSYPHPDIFVNTKLFDEKVIDSSMNPVFVRLDENLKEARKTARSSTSRVYDHKLFLSLRFHSDGVKEVLLGIRAQRWDHRVVRISGTVTPIVSN</sequence>
<name>A0A0C3DIH0_9AGAM</name>
<evidence type="ECO:0000313" key="2">
    <source>
        <dbReference type="Proteomes" id="UP000053989"/>
    </source>
</evidence>
<dbReference type="OrthoDB" id="3267419at2759"/>
<accession>A0A0C3DIH0</accession>
<keyword evidence="2" id="KW-1185">Reference proteome</keyword>
<dbReference type="EMBL" id="KN822123">
    <property type="protein sequence ID" value="KIM56104.1"/>
    <property type="molecule type" value="Genomic_DNA"/>
</dbReference>
<protein>
    <submittedName>
        <fullName evidence="1">Uncharacterized protein</fullName>
    </submittedName>
</protein>
<reference evidence="2" key="2">
    <citation type="submission" date="2015-01" db="EMBL/GenBank/DDBJ databases">
        <title>Evolutionary Origins and Diversification of the Mycorrhizal Mutualists.</title>
        <authorList>
            <consortium name="DOE Joint Genome Institute"/>
            <consortium name="Mycorrhizal Genomics Consortium"/>
            <person name="Kohler A."/>
            <person name="Kuo A."/>
            <person name="Nagy L.G."/>
            <person name="Floudas D."/>
            <person name="Copeland A."/>
            <person name="Barry K.W."/>
            <person name="Cichocki N."/>
            <person name="Veneault-Fourrey C."/>
            <person name="LaButti K."/>
            <person name="Lindquist E.A."/>
            <person name="Lipzen A."/>
            <person name="Lundell T."/>
            <person name="Morin E."/>
            <person name="Murat C."/>
            <person name="Riley R."/>
            <person name="Ohm R."/>
            <person name="Sun H."/>
            <person name="Tunlid A."/>
            <person name="Henrissat B."/>
            <person name="Grigoriev I.V."/>
            <person name="Hibbett D.S."/>
            <person name="Martin F."/>
        </authorList>
    </citation>
    <scope>NUCLEOTIDE SEQUENCE [LARGE SCALE GENOMIC DNA]</scope>
    <source>
        <strain evidence="2">Foug A</strain>
    </source>
</reference>
<gene>
    <name evidence="1" type="ORF">SCLCIDRAFT_1220594</name>
</gene>
<dbReference type="AlphaFoldDB" id="A0A0C3DIH0"/>
<dbReference type="HOGENOM" id="CLU_2051015_0_0_1"/>